<protein>
    <recommendedName>
        <fullName evidence="3">DUF72 domain-containing protein</fullName>
    </recommendedName>
</protein>
<proteinExistence type="predicted"/>
<dbReference type="InterPro" id="IPR036520">
    <property type="entry name" value="UPF0759_sf"/>
</dbReference>
<organism evidence="1 2">
    <name type="scientific">Bdellovibrio bacteriovorus</name>
    <dbReference type="NCBI Taxonomy" id="959"/>
    <lineage>
        <taxon>Bacteria</taxon>
        <taxon>Pseudomonadati</taxon>
        <taxon>Bdellovibrionota</taxon>
        <taxon>Bdellovibrionia</taxon>
        <taxon>Bdellovibrionales</taxon>
        <taxon>Pseudobdellovibrionaceae</taxon>
        <taxon>Bdellovibrio</taxon>
    </lineage>
</organism>
<name>A0A161PRT4_BDEBC</name>
<dbReference type="InterPro" id="IPR002763">
    <property type="entry name" value="DUF72"/>
</dbReference>
<dbReference type="PANTHER" id="PTHR30348">
    <property type="entry name" value="UNCHARACTERIZED PROTEIN YECE"/>
    <property type="match status" value="1"/>
</dbReference>
<dbReference type="OrthoDB" id="5292090at2"/>
<dbReference type="Gene3D" id="3.20.20.410">
    <property type="entry name" value="Protein of unknown function UPF0759"/>
    <property type="match status" value="1"/>
</dbReference>
<accession>A0A161PRT4</accession>
<dbReference type="Pfam" id="PF01904">
    <property type="entry name" value="DUF72"/>
    <property type="match status" value="1"/>
</dbReference>
<dbReference type="PANTHER" id="PTHR30348:SF4">
    <property type="entry name" value="DUF72 DOMAIN-CONTAINING PROTEIN"/>
    <property type="match status" value="1"/>
</dbReference>
<dbReference type="EMBL" id="LUKD01000001">
    <property type="protein sequence ID" value="KYG69563.1"/>
    <property type="molecule type" value="Genomic_DNA"/>
</dbReference>
<evidence type="ECO:0008006" key="3">
    <source>
        <dbReference type="Google" id="ProtNLM"/>
    </source>
</evidence>
<evidence type="ECO:0000313" key="2">
    <source>
        <dbReference type="Proteomes" id="UP000075799"/>
    </source>
</evidence>
<evidence type="ECO:0000313" key="1">
    <source>
        <dbReference type="EMBL" id="KYG69563.1"/>
    </source>
</evidence>
<reference evidence="1 2" key="1">
    <citation type="submission" date="2016-03" db="EMBL/GenBank/DDBJ databases">
        <authorList>
            <person name="Ploux O."/>
        </authorList>
    </citation>
    <scope>NUCLEOTIDE SEQUENCE [LARGE SCALE GENOMIC DNA]</scope>
    <source>
        <strain evidence="1 2">EC13</strain>
    </source>
</reference>
<sequence length="303" mass="35628">MEIRIGISGWLYPPWRKIFYPEDLPQKQELHYASRQVSSIEINGSFYSSQSPESYQKWFVTTPKDFVFSVKGPRYITHIRRLKDIEEPLANFFATGVLYLQEKLGAFLWQFPPNFLFDEERLENFFKLLPTTFSEAVTLSESSPRYGKRYPRPFKNIKKKLRHAIEVRHHSFENPAFIDLLRKYNVALVFADTAGTWPYMEDLTSDFVYLRLHGPEELYASGYDDATLRWWADRLKLWTEGKEPANALSISDKPATERKRDAFVYFDNDIKVRAPFDAQSLMRMLGKKASKEDSPRRPPELNL</sequence>
<gene>
    <name evidence="1" type="ORF">AZI87_10340</name>
</gene>
<dbReference type="RefSeq" id="WP_063206453.1">
    <property type="nucleotide sequence ID" value="NZ_LUKD01000001.1"/>
</dbReference>
<dbReference type="Proteomes" id="UP000075799">
    <property type="component" value="Unassembled WGS sequence"/>
</dbReference>
<dbReference type="AlphaFoldDB" id="A0A161PRT4"/>
<dbReference type="SUPFAM" id="SSF117396">
    <property type="entry name" value="TM1631-like"/>
    <property type="match status" value="1"/>
</dbReference>
<comment type="caution">
    <text evidence="1">The sequence shown here is derived from an EMBL/GenBank/DDBJ whole genome shotgun (WGS) entry which is preliminary data.</text>
</comment>